<dbReference type="PANTHER" id="PTHR42738:SF7">
    <property type="entry name" value="HYDROXYMETHYLGLUTARYL-COA LYASE"/>
    <property type="match status" value="1"/>
</dbReference>
<dbReference type="NCBIfam" id="NF004283">
    <property type="entry name" value="PRK05692.1"/>
    <property type="match status" value="1"/>
</dbReference>
<name>A0A4D7AYI0_9HYPH</name>
<dbReference type="PROSITE" id="PS50991">
    <property type="entry name" value="PYR_CT"/>
    <property type="match status" value="1"/>
</dbReference>
<sequence>MSRSVELIEVAPRDGLQNEKVPVSTADKIALIERSFAAGFRKVEVTSFVNPKRVPQMADAEAVMAGILPRYADRTLVGLALNVKGAERALAAGCNQINYVCVASETFARKNQNASTAELVAGAGEVARLVKAAGKPLAISIATAFGCPFDGEVPVERVMAIAAEVLRLDPYEIGFADTIGCGVPSQVTDMLARAKALSATVKLRCHFHDTRNTGVANAIAAVAAGVDYLDASVGGVGGCPFAPNATGNVATEDLVYTFNRMGISTGLDIDRLIDTAHWLSGVLGKPLPAALSRAGVFPPRAA</sequence>
<dbReference type="GO" id="GO:0004419">
    <property type="term" value="F:hydroxymethylglutaryl-CoA lyase activity"/>
    <property type="evidence" value="ECO:0007669"/>
    <property type="project" value="TreeGrafter"/>
</dbReference>
<keyword evidence="3 5" id="KW-0456">Lyase</keyword>
<dbReference type="GO" id="GO:0046951">
    <property type="term" value="P:ketone body biosynthetic process"/>
    <property type="evidence" value="ECO:0007669"/>
    <property type="project" value="TreeGrafter"/>
</dbReference>
<protein>
    <submittedName>
        <fullName evidence="5">Hydroxymethylglutaryl-CoA lyase</fullName>
    </submittedName>
</protein>
<proteinExistence type="inferred from homology"/>
<reference evidence="5 6" key="1">
    <citation type="submission" date="2019-04" db="EMBL/GenBank/DDBJ databases">
        <title>Phreatobacter aquaticus sp. nov.</title>
        <authorList>
            <person name="Choi A."/>
        </authorList>
    </citation>
    <scope>NUCLEOTIDE SEQUENCE [LARGE SCALE GENOMIC DNA]</scope>
    <source>
        <strain evidence="5 6">KCTC 52518</strain>
    </source>
</reference>
<organism evidence="5 6">
    <name type="scientific">Phreatobacter stygius</name>
    <dbReference type="NCBI Taxonomy" id="1940610"/>
    <lineage>
        <taxon>Bacteria</taxon>
        <taxon>Pseudomonadati</taxon>
        <taxon>Pseudomonadota</taxon>
        <taxon>Alphaproteobacteria</taxon>
        <taxon>Hyphomicrobiales</taxon>
        <taxon>Phreatobacteraceae</taxon>
        <taxon>Phreatobacter</taxon>
    </lineage>
</organism>
<evidence type="ECO:0000256" key="3">
    <source>
        <dbReference type="ARBA" id="ARBA00023239"/>
    </source>
</evidence>
<evidence type="ECO:0000256" key="2">
    <source>
        <dbReference type="ARBA" id="ARBA00022723"/>
    </source>
</evidence>
<feature type="domain" description="Pyruvate carboxyltransferase" evidence="4">
    <location>
        <begin position="5"/>
        <end position="273"/>
    </location>
</feature>
<dbReference type="SUPFAM" id="SSF51569">
    <property type="entry name" value="Aldolase"/>
    <property type="match status" value="1"/>
</dbReference>
<gene>
    <name evidence="5" type="ORF">E8M01_14600</name>
</gene>
<dbReference type="InterPro" id="IPR043594">
    <property type="entry name" value="HMGL"/>
</dbReference>
<dbReference type="Gene3D" id="3.20.20.70">
    <property type="entry name" value="Aldolase class I"/>
    <property type="match status" value="1"/>
</dbReference>
<dbReference type="CDD" id="cd07938">
    <property type="entry name" value="DRE_TIM_HMGL"/>
    <property type="match status" value="1"/>
</dbReference>
<keyword evidence="2" id="KW-0479">Metal-binding</keyword>
<dbReference type="KEGG" id="pstg:E8M01_14600"/>
<evidence type="ECO:0000259" key="4">
    <source>
        <dbReference type="PROSITE" id="PS50991"/>
    </source>
</evidence>
<dbReference type="OrthoDB" id="9784013at2"/>
<dbReference type="PANTHER" id="PTHR42738">
    <property type="entry name" value="HYDROXYMETHYLGLUTARYL-COA LYASE"/>
    <property type="match status" value="1"/>
</dbReference>
<dbReference type="InterPro" id="IPR013785">
    <property type="entry name" value="Aldolase_TIM"/>
</dbReference>
<dbReference type="Proteomes" id="UP000298781">
    <property type="component" value="Chromosome"/>
</dbReference>
<dbReference type="GO" id="GO:0046872">
    <property type="term" value="F:metal ion binding"/>
    <property type="evidence" value="ECO:0007669"/>
    <property type="project" value="UniProtKB-KW"/>
</dbReference>
<dbReference type="RefSeq" id="WP_136960778.1">
    <property type="nucleotide sequence ID" value="NZ_CP039690.1"/>
</dbReference>
<dbReference type="Pfam" id="PF00682">
    <property type="entry name" value="HMGL-like"/>
    <property type="match status" value="1"/>
</dbReference>
<evidence type="ECO:0000313" key="6">
    <source>
        <dbReference type="Proteomes" id="UP000298781"/>
    </source>
</evidence>
<evidence type="ECO:0000313" key="5">
    <source>
        <dbReference type="EMBL" id="QCI65331.1"/>
    </source>
</evidence>
<dbReference type="GO" id="GO:0006552">
    <property type="term" value="P:L-leucine catabolic process"/>
    <property type="evidence" value="ECO:0007669"/>
    <property type="project" value="TreeGrafter"/>
</dbReference>
<comment type="similarity">
    <text evidence="1">Belongs to the HMG-CoA lyase family.</text>
</comment>
<dbReference type="InterPro" id="IPR000891">
    <property type="entry name" value="PYR_CT"/>
</dbReference>
<keyword evidence="6" id="KW-1185">Reference proteome</keyword>
<dbReference type="EMBL" id="CP039690">
    <property type="protein sequence ID" value="QCI65331.1"/>
    <property type="molecule type" value="Genomic_DNA"/>
</dbReference>
<dbReference type="AlphaFoldDB" id="A0A4D7AYI0"/>
<accession>A0A4D7AYI0</accession>
<evidence type="ECO:0000256" key="1">
    <source>
        <dbReference type="ARBA" id="ARBA00009405"/>
    </source>
</evidence>